<reference evidence="2 3" key="1">
    <citation type="submission" date="2019-03" db="EMBL/GenBank/DDBJ databases">
        <title>Muricauda SCR12 sp.nov, a marine bacterium isolated from Pacific Ocean:the Okinawa trough.</title>
        <authorList>
            <person name="Liu L."/>
        </authorList>
    </citation>
    <scope>NUCLEOTIDE SEQUENCE [LARGE SCALE GENOMIC DNA]</scope>
    <source>
        <strain evidence="2 3">SCR12</strain>
    </source>
</reference>
<proteinExistence type="predicted"/>
<feature type="coiled-coil region" evidence="1">
    <location>
        <begin position="67"/>
        <end position="138"/>
    </location>
</feature>
<keyword evidence="1" id="KW-0175">Coiled coil</keyword>
<dbReference type="OrthoDB" id="1436925at2"/>
<sequence>MRTFLLIICLAILTISCKEEKKAPEGPTQMEQVMAVHDEVMPKMGTLGKLVGELKEKVDTTEVGQQYEKAMKDLQKANRAMMNWMKNFGDRFDSDEILYGKELSEQKQQWLNEEEEKVNALKEQINGSIERAEALLSKE</sequence>
<dbReference type="EMBL" id="SNTZ01000001">
    <property type="protein sequence ID" value="THV61540.1"/>
    <property type="molecule type" value="Genomic_DNA"/>
</dbReference>
<evidence type="ECO:0008006" key="4">
    <source>
        <dbReference type="Google" id="ProtNLM"/>
    </source>
</evidence>
<keyword evidence="3" id="KW-1185">Reference proteome</keyword>
<gene>
    <name evidence="2" type="ORF">EZV76_04220</name>
</gene>
<dbReference type="AlphaFoldDB" id="A0A4S8RTB0"/>
<comment type="caution">
    <text evidence="2">The sequence shown here is derived from an EMBL/GenBank/DDBJ whole genome shotgun (WGS) entry which is preliminary data.</text>
</comment>
<evidence type="ECO:0000313" key="2">
    <source>
        <dbReference type="EMBL" id="THV61540.1"/>
    </source>
</evidence>
<organism evidence="2 3">
    <name type="scientific">Flagellimonas alvinocaridis</name>
    <dbReference type="NCBI Taxonomy" id="2530200"/>
    <lineage>
        <taxon>Bacteria</taxon>
        <taxon>Pseudomonadati</taxon>
        <taxon>Bacteroidota</taxon>
        <taxon>Flavobacteriia</taxon>
        <taxon>Flavobacteriales</taxon>
        <taxon>Flavobacteriaceae</taxon>
        <taxon>Flagellimonas</taxon>
    </lineage>
</organism>
<protein>
    <recommendedName>
        <fullName evidence="4">Viral A-type inclusion protein</fullName>
    </recommendedName>
</protein>
<dbReference type="Proteomes" id="UP000310406">
    <property type="component" value="Unassembled WGS sequence"/>
</dbReference>
<dbReference type="RefSeq" id="WP_136565316.1">
    <property type="nucleotide sequence ID" value="NZ_JBNZAV010000004.1"/>
</dbReference>
<evidence type="ECO:0000313" key="3">
    <source>
        <dbReference type="Proteomes" id="UP000310406"/>
    </source>
</evidence>
<dbReference type="PROSITE" id="PS51257">
    <property type="entry name" value="PROKAR_LIPOPROTEIN"/>
    <property type="match status" value="1"/>
</dbReference>
<evidence type="ECO:0000256" key="1">
    <source>
        <dbReference type="SAM" id="Coils"/>
    </source>
</evidence>
<accession>A0A4S8RTB0</accession>
<name>A0A4S8RTB0_9FLAO</name>